<feature type="repeat" description="TPR" evidence="1">
    <location>
        <begin position="7"/>
        <end position="40"/>
    </location>
</feature>
<evidence type="ECO:0000256" key="1">
    <source>
        <dbReference type="PROSITE-ProRule" id="PRU00339"/>
    </source>
</evidence>
<dbReference type="PROSITE" id="PS50005">
    <property type="entry name" value="TPR"/>
    <property type="match status" value="1"/>
</dbReference>
<dbReference type="SUPFAM" id="SSF48452">
    <property type="entry name" value="TPR-like"/>
    <property type="match status" value="1"/>
</dbReference>
<dbReference type="Gene3D" id="1.25.40.10">
    <property type="entry name" value="Tetratricopeptide repeat domain"/>
    <property type="match status" value="1"/>
</dbReference>
<reference evidence="3" key="1">
    <citation type="journal article" date="2020" name="Stud. Mycol.">
        <title>101 Dothideomycetes genomes: a test case for predicting lifestyles and emergence of pathogens.</title>
        <authorList>
            <person name="Haridas S."/>
            <person name="Albert R."/>
            <person name="Binder M."/>
            <person name="Bloem J."/>
            <person name="Labutti K."/>
            <person name="Salamov A."/>
            <person name="Andreopoulos B."/>
            <person name="Baker S."/>
            <person name="Barry K."/>
            <person name="Bills G."/>
            <person name="Bluhm B."/>
            <person name="Cannon C."/>
            <person name="Castanera R."/>
            <person name="Culley D."/>
            <person name="Daum C."/>
            <person name="Ezra D."/>
            <person name="Gonzalez J."/>
            <person name="Henrissat B."/>
            <person name="Kuo A."/>
            <person name="Liang C."/>
            <person name="Lipzen A."/>
            <person name="Lutzoni F."/>
            <person name="Magnuson J."/>
            <person name="Mondo S."/>
            <person name="Nolan M."/>
            <person name="Ohm R."/>
            <person name="Pangilinan J."/>
            <person name="Park H.-J."/>
            <person name="Ramirez L."/>
            <person name="Alfaro M."/>
            <person name="Sun H."/>
            <person name="Tritt A."/>
            <person name="Yoshinaga Y."/>
            <person name="Zwiers L.-H."/>
            <person name="Turgeon B."/>
            <person name="Goodwin S."/>
            <person name="Spatafora J."/>
            <person name="Crous P."/>
            <person name="Grigoriev I."/>
        </authorList>
    </citation>
    <scope>NUCLEOTIDE SEQUENCE</scope>
    <source>
        <strain evidence="3">CBS 130266</strain>
    </source>
</reference>
<dbReference type="SMART" id="SM00028">
    <property type="entry name" value="TPR"/>
    <property type="match status" value="1"/>
</dbReference>
<dbReference type="EMBL" id="MU007085">
    <property type="protein sequence ID" value="KAF2423074.1"/>
    <property type="molecule type" value="Genomic_DNA"/>
</dbReference>
<evidence type="ECO:0000313" key="3">
    <source>
        <dbReference type="EMBL" id="KAF2423074.1"/>
    </source>
</evidence>
<dbReference type="InterPro" id="IPR027974">
    <property type="entry name" value="DUF4470"/>
</dbReference>
<dbReference type="Proteomes" id="UP000800235">
    <property type="component" value="Unassembled WGS sequence"/>
</dbReference>
<dbReference type="InterPro" id="IPR011990">
    <property type="entry name" value="TPR-like_helical_dom_sf"/>
</dbReference>
<keyword evidence="1" id="KW-0802">TPR repeat</keyword>
<proteinExistence type="predicted"/>
<protein>
    <recommendedName>
        <fullName evidence="2">DUF4470 domain-containing protein</fullName>
    </recommendedName>
</protein>
<name>A0A9P4NIS9_9PEZI</name>
<dbReference type="AlphaFoldDB" id="A0A9P4NIS9"/>
<dbReference type="InterPro" id="IPR019734">
    <property type="entry name" value="TPR_rpt"/>
</dbReference>
<dbReference type="Pfam" id="PF14737">
    <property type="entry name" value="DUF4470"/>
    <property type="match status" value="1"/>
</dbReference>
<dbReference type="OrthoDB" id="2423701at2759"/>
<sequence length="847" mass="96378">MADNGRAEELRLKGNTLYKEGKLPQAKNAYLKCMKLDPSDPSPVSNISAVRFEMGDYTRSIKYANDALGLLKVQANSENDKKISRLEQRIAKSSIFRKTSFGDQLESLVLKDPDEFHATSKLLSESNKIYSEGGREALSQVVLERIPRYRPKLQNEPEYHSVGHDSARPQFDGSLLKDQPVLTAIIFCGIGDARHLYATLARIGQYESEQKSVVNIKRHHFTLVDLKPAALARDLVLFFLLDELASVKGKDLNLMSTIFFIFMGTIMPAKAYSKFQDTVQAVIDALEDDAKMPPWLFNTKKLRALTVIHIAETTGYQDAHVANLLPSLSARGPETPEGCQKEALAHQRIGMKPSPKLTVEAKIVKYLEEHWKPNVTLVDTEWQKYRDDGGDPDMGHNPCEFPNHFYSESGIQGPINPRCFFDHFQPYFEKVVQALQTLRPRLNVEVITGEMADIFERVKHHMLDYRKHKPKNGGRPDPTIFPQFYHRIHMSNVTDYVGAHLISFLYSIPLLATDTGLYISSTCLRNTGVFTSIPHFLNEYTLLNDLATINKVFQVNLSPDSPLTLWPYQPLALGPDYMDWTRNANSQDLVLPFNKLLPRDVIEKWLHAHFLKICLPFEKISRDFTEKVESPLNLTIVFRLTAHLGCLGYPAHWLSVLESINTNSLTTSARAPRSNPVIISETKTIFPARRMCTNPFKAEMSTLTTLWHRLLPFGIICLGLPTFSQIAEYSIPFKSIYGTDHTFPNSALVFLDRKTGFPPKNLRDVLLDDEMGEHSADVKAIRQDGVHVLSTFQWDSRQKKATFWLRRDIVESVSRGNWNAYLWRTDAWVRSSEGVSMEHLVKLRAWA</sequence>
<feature type="domain" description="DUF4470" evidence="2">
    <location>
        <begin position="182"/>
        <end position="258"/>
    </location>
</feature>
<comment type="caution">
    <text evidence="3">The sequence shown here is derived from an EMBL/GenBank/DDBJ whole genome shotgun (WGS) entry which is preliminary data.</text>
</comment>
<keyword evidence="4" id="KW-1185">Reference proteome</keyword>
<accession>A0A9P4NIS9</accession>
<evidence type="ECO:0000313" key="4">
    <source>
        <dbReference type="Proteomes" id="UP000800235"/>
    </source>
</evidence>
<gene>
    <name evidence="3" type="ORF">EJ08DRAFT_701344</name>
</gene>
<organism evidence="3 4">
    <name type="scientific">Tothia fuscella</name>
    <dbReference type="NCBI Taxonomy" id="1048955"/>
    <lineage>
        <taxon>Eukaryota</taxon>
        <taxon>Fungi</taxon>
        <taxon>Dikarya</taxon>
        <taxon>Ascomycota</taxon>
        <taxon>Pezizomycotina</taxon>
        <taxon>Dothideomycetes</taxon>
        <taxon>Pleosporomycetidae</taxon>
        <taxon>Venturiales</taxon>
        <taxon>Cylindrosympodiaceae</taxon>
        <taxon>Tothia</taxon>
    </lineage>
</organism>
<evidence type="ECO:0000259" key="2">
    <source>
        <dbReference type="Pfam" id="PF14737"/>
    </source>
</evidence>